<dbReference type="PANTHER" id="PTHR11439">
    <property type="entry name" value="GAG-POL-RELATED RETROTRANSPOSON"/>
    <property type="match status" value="1"/>
</dbReference>
<evidence type="ECO:0000313" key="2">
    <source>
        <dbReference type="Proteomes" id="UP000595140"/>
    </source>
</evidence>
<evidence type="ECO:0000313" key="1">
    <source>
        <dbReference type="EMBL" id="VFQ81950.1"/>
    </source>
</evidence>
<dbReference type="Proteomes" id="UP000595140">
    <property type="component" value="Unassembled WGS sequence"/>
</dbReference>
<dbReference type="OrthoDB" id="997799at2759"/>
<reference evidence="1 2" key="1">
    <citation type="submission" date="2018-04" db="EMBL/GenBank/DDBJ databases">
        <authorList>
            <person name="Vogel A."/>
        </authorList>
    </citation>
    <scope>NUCLEOTIDE SEQUENCE [LARGE SCALE GENOMIC DNA]</scope>
</reference>
<gene>
    <name evidence="1" type="ORF">CCAM_LOCUS23726</name>
</gene>
<sequence length="138" mass="15490">MMKVPYASAMCSIMYAMICTRPYVSFALSVTSKYQASPGEAHWTAVKIILKYLWNTNDAFLDTTADSTREAEYMAAVEAAKEGVWIKKFISELGVVPSINDPISLFCDNTRAIAQQRNHNLSKRPSTLYDVITSYEKS</sequence>
<accession>A0A484LZI8</accession>
<dbReference type="PANTHER" id="PTHR11439:SF496">
    <property type="entry name" value="RNA-DIRECTED DNA POLYMERASE"/>
    <property type="match status" value="1"/>
</dbReference>
<name>A0A484LZI8_9ASTE</name>
<organism evidence="1 2">
    <name type="scientific">Cuscuta campestris</name>
    <dbReference type="NCBI Taxonomy" id="132261"/>
    <lineage>
        <taxon>Eukaryota</taxon>
        <taxon>Viridiplantae</taxon>
        <taxon>Streptophyta</taxon>
        <taxon>Embryophyta</taxon>
        <taxon>Tracheophyta</taxon>
        <taxon>Spermatophyta</taxon>
        <taxon>Magnoliopsida</taxon>
        <taxon>eudicotyledons</taxon>
        <taxon>Gunneridae</taxon>
        <taxon>Pentapetalae</taxon>
        <taxon>asterids</taxon>
        <taxon>lamiids</taxon>
        <taxon>Solanales</taxon>
        <taxon>Convolvulaceae</taxon>
        <taxon>Cuscuteae</taxon>
        <taxon>Cuscuta</taxon>
        <taxon>Cuscuta subgen. Grammica</taxon>
        <taxon>Cuscuta sect. Cleistogrammica</taxon>
    </lineage>
</organism>
<dbReference type="AlphaFoldDB" id="A0A484LZI8"/>
<keyword evidence="2" id="KW-1185">Reference proteome</keyword>
<evidence type="ECO:0008006" key="3">
    <source>
        <dbReference type="Google" id="ProtNLM"/>
    </source>
</evidence>
<protein>
    <recommendedName>
        <fullName evidence="3">Reverse transcriptase Ty1/copia-type domain-containing protein</fullName>
    </recommendedName>
</protein>
<dbReference type="EMBL" id="OOIL02002262">
    <property type="protein sequence ID" value="VFQ81950.1"/>
    <property type="molecule type" value="Genomic_DNA"/>
</dbReference>
<proteinExistence type="predicted"/>